<dbReference type="GO" id="GO:0016491">
    <property type="term" value="F:oxidoreductase activity"/>
    <property type="evidence" value="ECO:0007669"/>
    <property type="project" value="UniProtKB-KW"/>
</dbReference>
<dbReference type="Proteomes" id="UP000248961">
    <property type="component" value="Unassembled WGS sequence"/>
</dbReference>
<dbReference type="VEuPathDB" id="FungiDB:BO97DRAFT_451147"/>
<dbReference type="SUPFAM" id="SSF51735">
    <property type="entry name" value="NAD(P)-binding Rossmann-fold domains"/>
    <property type="match status" value="1"/>
</dbReference>
<dbReference type="PRINTS" id="PR00081">
    <property type="entry name" value="GDHRDH"/>
</dbReference>
<keyword evidence="3" id="KW-1185">Reference proteome</keyword>
<dbReference type="InterPro" id="IPR036291">
    <property type="entry name" value="NAD(P)-bd_dom_sf"/>
</dbReference>
<proteinExistence type="predicted"/>
<dbReference type="PANTHER" id="PTHR43157:SF61">
    <property type="entry name" value="DEHYDROGENASE_REDUCTASE FAMILY PROTEIN, PUTATIVE (AFU_ORTHOLOGUE AFUA_3G01250)-RELATED"/>
    <property type="match status" value="1"/>
</dbReference>
<dbReference type="EMBL" id="KZ824282">
    <property type="protein sequence ID" value="RAL12595.1"/>
    <property type="molecule type" value="Genomic_DNA"/>
</dbReference>
<sequence>MSEYEMISTQRRNLPLLATPETSAGKTYIITGANTGLGFEAAKHFVALCADKVILAVRNLESGAAAQAAIEEATGRTGVAEVWHLDLASFDSVQAFARRADEELERIDALVENAAVAMMGPVRAEGHLLSVTVNVLSTLLLAVLLAKKMRESAKRIGGLARVVVVTSRLGFMAQDDWMAIAEDPLVGIEQDEKLQFNSYALSKLMEILALKHLATLLPVERTGVVFNLVCPGLCKTELIRNAPADYKAELTDLHTLYGRTAEDGSRTLLHGAVAGDETHGCLLHSCEMGEIDVPSWVTDEKGKAMQERLWNALAKKVESIQPGCIADLLDV</sequence>
<accession>A0A395HYQ8</accession>
<evidence type="ECO:0000313" key="3">
    <source>
        <dbReference type="Proteomes" id="UP000248961"/>
    </source>
</evidence>
<dbReference type="InterPro" id="IPR002347">
    <property type="entry name" value="SDR_fam"/>
</dbReference>
<dbReference type="Pfam" id="PF00106">
    <property type="entry name" value="adh_short"/>
    <property type="match status" value="1"/>
</dbReference>
<dbReference type="GeneID" id="37203253"/>
<evidence type="ECO:0000313" key="2">
    <source>
        <dbReference type="EMBL" id="RAL12595.1"/>
    </source>
</evidence>
<dbReference type="RefSeq" id="XP_025551749.1">
    <property type="nucleotide sequence ID" value="XM_025698964.1"/>
</dbReference>
<name>A0A395HYQ8_ASPHC</name>
<organism evidence="2 3">
    <name type="scientific">Aspergillus homomorphus (strain CBS 101889)</name>
    <dbReference type="NCBI Taxonomy" id="1450537"/>
    <lineage>
        <taxon>Eukaryota</taxon>
        <taxon>Fungi</taxon>
        <taxon>Dikarya</taxon>
        <taxon>Ascomycota</taxon>
        <taxon>Pezizomycotina</taxon>
        <taxon>Eurotiomycetes</taxon>
        <taxon>Eurotiomycetidae</taxon>
        <taxon>Eurotiales</taxon>
        <taxon>Aspergillaceae</taxon>
        <taxon>Aspergillus</taxon>
        <taxon>Aspergillus subgen. Circumdati</taxon>
    </lineage>
</organism>
<dbReference type="OrthoDB" id="542013at2759"/>
<dbReference type="AlphaFoldDB" id="A0A395HYQ8"/>
<dbReference type="PANTHER" id="PTHR43157">
    <property type="entry name" value="PHOSPHATIDYLINOSITOL-GLYCAN BIOSYNTHESIS CLASS F PROTEIN-RELATED"/>
    <property type="match status" value="1"/>
</dbReference>
<keyword evidence="1" id="KW-0560">Oxidoreductase</keyword>
<reference evidence="2 3" key="1">
    <citation type="submission" date="2018-02" db="EMBL/GenBank/DDBJ databases">
        <title>The genomes of Aspergillus section Nigri reveals drivers in fungal speciation.</title>
        <authorList>
            <consortium name="DOE Joint Genome Institute"/>
            <person name="Vesth T.C."/>
            <person name="Nybo J."/>
            <person name="Theobald S."/>
            <person name="Brandl J."/>
            <person name="Frisvad J.C."/>
            <person name="Nielsen K.F."/>
            <person name="Lyhne E.K."/>
            <person name="Kogle M.E."/>
            <person name="Kuo A."/>
            <person name="Riley R."/>
            <person name="Clum A."/>
            <person name="Nolan M."/>
            <person name="Lipzen A."/>
            <person name="Salamov A."/>
            <person name="Henrissat B."/>
            <person name="Wiebenga A."/>
            <person name="De vries R.P."/>
            <person name="Grigoriev I.V."/>
            <person name="Mortensen U.H."/>
            <person name="Andersen M.R."/>
            <person name="Baker S.E."/>
        </authorList>
    </citation>
    <scope>NUCLEOTIDE SEQUENCE [LARGE SCALE GENOMIC DNA]</scope>
    <source>
        <strain evidence="2 3">CBS 101889</strain>
    </source>
</reference>
<protein>
    <submittedName>
        <fullName evidence="2">NAD(P)-binding protein</fullName>
    </submittedName>
</protein>
<gene>
    <name evidence="2" type="ORF">BO97DRAFT_451147</name>
</gene>
<evidence type="ECO:0000256" key="1">
    <source>
        <dbReference type="ARBA" id="ARBA00023002"/>
    </source>
</evidence>
<dbReference type="Gene3D" id="3.40.50.720">
    <property type="entry name" value="NAD(P)-binding Rossmann-like Domain"/>
    <property type="match status" value="1"/>
</dbReference>
<dbReference type="STRING" id="1450537.A0A395HYQ8"/>